<comment type="caution">
    <text evidence="2">The sequence shown here is derived from an EMBL/GenBank/DDBJ whole genome shotgun (WGS) entry which is preliminary data.</text>
</comment>
<keyword evidence="1" id="KW-0472">Membrane</keyword>
<evidence type="ECO:0000313" key="3">
    <source>
        <dbReference type="Proteomes" id="UP000549517"/>
    </source>
</evidence>
<organism evidence="2 3">
    <name type="scientific">Brevibacterium luteolum</name>
    <dbReference type="NCBI Taxonomy" id="199591"/>
    <lineage>
        <taxon>Bacteria</taxon>
        <taxon>Bacillati</taxon>
        <taxon>Actinomycetota</taxon>
        <taxon>Actinomycetes</taxon>
        <taxon>Micrococcales</taxon>
        <taxon>Brevibacteriaceae</taxon>
        <taxon>Brevibacterium</taxon>
    </lineage>
</organism>
<accession>A0A849AQZ5</accession>
<dbReference type="EMBL" id="JABEMC010000001">
    <property type="protein sequence ID" value="NNG78305.1"/>
    <property type="molecule type" value="Genomic_DNA"/>
</dbReference>
<dbReference type="RefSeq" id="WP_170273402.1">
    <property type="nucleotide sequence ID" value="NZ_BAAAKH010000002.1"/>
</dbReference>
<gene>
    <name evidence="2" type="ORF">HLA91_02815</name>
</gene>
<evidence type="ECO:0008006" key="4">
    <source>
        <dbReference type="Google" id="ProtNLM"/>
    </source>
</evidence>
<keyword evidence="1" id="KW-0812">Transmembrane</keyword>
<dbReference type="AlphaFoldDB" id="A0A849AQZ5"/>
<feature type="transmembrane region" description="Helical" evidence="1">
    <location>
        <begin position="54"/>
        <end position="76"/>
    </location>
</feature>
<proteinExistence type="predicted"/>
<dbReference type="Proteomes" id="UP000549517">
    <property type="component" value="Unassembled WGS sequence"/>
</dbReference>
<feature type="transmembrane region" description="Helical" evidence="1">
    <location>
        <begin position="20"/>
        <end position="42"/>
    </location>
</feature>
<name>A0A849AQZ5_9MICO</name>
<reference evidence="2 3" key="1">
    <citation type="submission" date="2020-05" db="EMBL/GenBank/DDBJ databases">
        <title>MicrobeNet Type strains.</title>
        <authorList>
            <person name="Nicholson A.C."/>
        </authorList>
    </citation>
    <scope>NUCLEOTIDE SEQUENCE [LARGE SCALE GENOMIC DNA]</scope>
    <source>
        <strain evidence="2 3">CCUG 46604</strain>
    </source>
</reference>
<keyword evidence="1" id="KW-1133">Transmembrane helix</keyword>
<evidence type="ECO:0000313" key="2">
    <source>
        <dbReference type="EMBL" id="NNG78305.1"/>
    </source>
</evidence>
<protein>
    <recommendedName>
        <fullName evidence="4">Cardiolipin synthase N-terminal domain-containing protein</fullName>
    </recommendedName>
</protein>
<sequence length="84" mass="9287">MNSLLLAADNPLMPTAYDVVWSTILLIPIIVGLIIAIIGFVFLFKLDQPKPKRLLLGILLLFMPPVGLIVVMYVYYSGRRTAAA</sequence>
<evidence type="ECO:0000256" key="1">
    <source>
        <dbReference type="SAM" id="Phobius"/>
    </source>
</evidence>